<evidence type="ECO:0000256" key="4">
    <source>
        <dbReference type="ARBA" id="ARBA00022777"/>
    </source>
</evidence>
<reference evidence="13" key="1">
    <citation type="submission" date="2021-02" db="EMBL/GenBank/DDBJ databases">
        <authorList>
            <person name="Dougan E. K."/>
            <person name="Rhodes N."/>
            <person name="Thang M."/>
            <person name="Chan C."/>
        </authorList>
    </citation>
    <scope>NUCLEOTIDE SEQUENCE</scope>
</reference>
<dbReference type="InterPro" id="IPR000719">
    <property type="entry name" value="Prot_kinase_dom"/>
</dbReference>
<dbReference type="CDD" id="cd14498">
    <property type="entry name" value="DSP"/>
    <property type="match status" value="1"/>
</dbReference>
<dbReference type="OrthoDB" id="429838at2759"/>
<sequence>MGAKSSVQAIAKAAEEAGLGPCAAFSRAFSSTALPDPHDASPSPNGNSMLSPSPSAKTPKAEICQGCQAEVNEYAQGARAEILCRLCLRREDEALLAPTEQEQIGLDRLATVLDTVSWKYWKPGEQPARILDWMFLGDLKEATDFELLQQQNIRAVLNLINWWELSSRLPEVSDFTSLYSSHDVEFLEVDSEDRLFFDIVAKCWPPCEAFLQRCKAQGQRALVNCKAGHNRSACMCVCWLVVHEGMTLMDAVETIQCRRGTILSNHGFRLQLVRLALRYNRLGEVEFAQKWAGQVGRMPRSLSGGNSRRSARLDSIIHQKRMTVQYDIKPEEENTASSARTSLQTMRPRKLSLISKEVHNELNQRALKMELLACLYHRDKKFLEDYEYTSHPPTVIGSGFSGDVLLCRRKERAAVRQNKETYERCVKKFDLRQMSPEKLDKLKNEAVIYLSLEHPHIARLFDVYEDDEQVSLVMQFCSGGTLENAIRAQGAFSEARFQEVAVPMLLAVNYIHRAGIVHRDIKPRNWVYEADGATIKLIDFGFSVKGFLENEGSLQGCMGTLGYLAPEVVLAGLSSENAYTDKCDIWSLGVVFLELLTGEPAFHRDAGQCDGYTEEVVLREIKEVSEEAVEKMLDPLPRDAAALLRRMLTREPDNRPSAAECLADPYLAQERDRWKDPPRALPVRTILERFHAHSMASRAARAWLLAVARSPTYLPWEEFMALRDTFKMFDAHGLNGVVKFETFLAVIQKKSADSPTRSYWASSLKTVSEDQDRFMVGANACPQESIRRVWRAVCGEQDSMSYCEFLAVLLPPIEDVFEDARATEKPQPDDLSPLNPNDQWNPSRPISEYIVRLKKTSSKFWSLHIFDEHTRVRDVVAEMARIHMRWCLVKYADGSHQFFDYMDINHKLLETAHSEDQAARTLELLCEADVGSLANCSKLCAFVPASIDTPVRDVLKVMAGRRLPSSSAGQGKARRVPLVDAQGNIVGIFAAPDFLQLALRYTAPTAVLKSLAAKVFDRRSTILQVSVQQDEPLLHALQNMKAADLSICPTTSRELSGDLGGVVASNVVSVADLKWIICSGRFDVLGASVCDFLAWRTEAEGQSLDQILRLQRLRRFNVVSVHEGASLHHLSLRLIASKLQRIFLASDEIARIVGIVSSRDILLQVLDQII</sequence>
<feature type="domain" description="Protein kinase" evidence="9">
    <location>
        <begin position="390"/>
        <end position="667"/>
    </location>
</feature>
<evidence type="ECO:0000256" key="3">
    <source>
        <dbReference type="ARBA" id="ARBA00022741"/>
    </source>
</evidence>
<dbReference type="Pfam" id="PF00069">
    <property type="entry name" value="Pkinase"/>
    <property type="match status" value="1"/>
</dbReference>
<feature type="domain" description="CBS" evidence="12">
    <location>
        <begin position="936"/>
        <end position="1005"/>
    </location>
</feature>
<keyword evidence="2" id="KW-0808">Transferase</keyword>
<dbReference type="AlphaFoldDB" id="A0A812LVH1"/>
<evidence type="ECO:0000256" key="1">
    <source>
        <dbReference type="ARBA" id="ARBA00022527"/>
    </source>
</evidence>
<accession>A0A812LVH1</accession>
<keyword evidence="5 7" id="KW-0067">ATP-binding</keyword>
<evidence type="ECO:0000313" key="13">
    <source>
        <dbReference type="EMBL" id="CAE7247541.1"/>
    </source>
</evidence>
<feature type="domain" description="Tyrosine specific protein phosphatases" evidence="11">
    <location>
        <begin position="194"/>
        <end position="265"/>
    </location>
</feature>
<feature type="compositionally biased region" description="Polar residues" evidence="8">
    <location>
        <begin position="42"/>
        <end position="56"/>
    </location>
</feature>
<evidence type="ECO:0000259" key="9">
    <source>
        <dbReference type="PROSITE" id="PS50011"/>
    </source>
</evidence>
<dbReference type="SMART" id="SM00116">
    <property type="entry name" value="CBS"/>
    <property type="match status" value="2"/>
</dbReference>
<dbReference type="InterPro" id="IPR029021">
    <property type="entry name" value="Prot-tyrosine_phosphatase-like"/>
</dbReference>
<gene>
    <name evidence="13" type="primary">CPK1</name>
    <name evidence="13" type="ORF">SNAT2548_LOCUS11874</name>
</gene>
<evidence type="ECO:0000256" key="8">
    <source>
        <dbReference type="SAM" id="MobiDB-lite"/>
    </source>
</evidence>
<comment type="caution">
    <text evidence="13">The sequence shown here is derived from an EMBL/GenBank/DDBJ whole genome shotgun (WGS) entry which is preliminary data.</text>
</comment>
<dbReference type="PROSITE" id="PS51371">
    <property type="entry name" value="CBS"/>
    <property type="match status" value="1"/>
</dbReference>
<proteinExistence type="predicted"/>
<evidence type="ECO:0000313" key="14">
    <source>
        <dbReference type="Proteomes" id="UP000604046"/>
    </source>
</evidence>
<evidence type="ECO:0000256" key="6">
    <source>
        <dbReference type="PROSITE-ProRule" id="PRU00703"/>
    </source>
</evidence>
<dbReference type="InterPro" id="IPR011009">
    <property type="entry name" value="Kinase-like_dom_sf"/>
</dbReference>
<dbReference type="SMART" id="SM00220">
    <property type="entry name" value="S_TKc"/>
    <property type="match status" value="1"/>
</dbReference>
<dbReference type="GO" id="GO:0005524">
    <property type="term" value="F:ATP binding"/>
    <property type="evidence" value="ECO:0007669"/>
    <property type="project" value="UniProtKB-UniRule"/>
</dbReference>
<evidence type="ECO:0000256" key="7">
    <source>
        <dbReference type="PROSITE-ProRule" id="PRU10141"/>
    </source>
</evidence>
<keyword evidence="14" id="KW-1185">Reference proteome</keyword>
<dbReference type="InterPro" id="IPR000644">
    <property type="entry name" value="CBS_dom"/>
</dbReference>
<dbReference type="Proteomes" id="UP000604046">
    <property type="component" value="Unassembled WGS sequence"/>
</dbReference>
<dbReference type="GO" id="GO:0004674">
    <property type="term" value="F:protein serine/threonine kinase activity"/>
    <property type="evidence" value="ECO:0007669"/>
    <property type="project" value="UniProtKB-KW"/>
</dbReference>
<evidence type="ECO:0000256" key="2">
    <source>
        <dbReference type="ARBA" id="ARBA00022679"/>
    </source>
</evidence>
<dbReference type="EMBL" id="CAJNDS010001112">
    <property type="protein sequence ID" value="CAE7247541.1"/>
    <property type="molecule type" value="Genomic_DNA"/>
</dbReference>
<dbReference type="Pfam" id="PF00571">
    <property type="entry name" value="CBS"/>
    <property type="match status" value="1"/>
</dbReference>
<keyword evidence="6" id="KW-0129">CBS domain</keyword>
<keyword evidence="3 7" id="KW-0547">Nucleotide-binding</keyword>
<dbReference type="SUPFAM" id="SSF52799">
    <property type="entry name" value="(Phosphotyrosine protein) phosphatases II"/>
    <property type="match status" value="1"/>
</dbReference>
<dbReference type="InterPro" id="IPR020422">
    <property type="entry name" value="TYR_PHOSPHATASE_DUAL_dom"/>
</dbReference>
<dbReference type="PROSITE" id="PS50054">
    <property type="entry name" value="TYR_PHOSPHATASE_DUAL"/>
    <property type="match status" value="1"/>
</dbReference>
<evidence type="ECO:0000259" key="10">
    <source>
        <dbReference type="PROSITE" id="PS50054"/>
    </source>
</evidence>
<dbReference type="SMART" id="SM00195">
    <property type="entry name" value="DSPc"/>
    <property type="match status" value="1"/>
</dbReference>
<dbReference type="Pfam" id="PF00782">
    <property type="entry name" value="DSPc"/>
    <property type="match status" value="1"/>
</dbReference>
<dbReference type="Gene3D" id="3.10.580.10">
    <property type="entry name" value="CBS-domain"/>
    <property type="match status" value="2"/>
</dbReference>
<dbReference type="PROSITE" id="PS50011">
    <property type="entry name" value="PROTEIN_KINASE_DOM"/>
    <property type="match status" value="1"/>
</dbReference>
<name>A0A812LVH1_9DINO</name>
<keyword evidence="1" id="KW-0723">Serine/threonine-protein kinase</keyword>
<dbReference type="SUPFAM" id="SSF56112">
    <property type="entry name" value="Protein kinase-like (PK-like)"/>
    <property type="match status" value="1"/>
</dbReference>
<dbReference type="PANTHER" id="PTHR24349">
    <property type="entry name" value="SERINE/THREONINE-PROTEIN KINASE"/>
    <property type="match status" value="1"/>
</dbReference>
<dbReference type="InterPro" id="IPR046342">
    <property type="entry name" value="CBS_dom_sf"/>
</dbReference>
<feature type="binding site" evidence="7">
    <location>
        <position position="428"/>
    </location>
    <ligand>
        <name>ATP</name>
        <dbReference type="ChEBI" id="CHEBI:30616"/>
    </ligand>
</feature>
<dbReference type="SUPFAM" id="SSF54631">
    <property type="entry name" value="CBS-domain pair"/>
    <property type="match status" value="1"/>
</dbReference>
<evidence type="ECO:0000256" key="5">
    <source>
        <dbReference type="ARBA" id="ARBA00022840"/>
    </source>
</evidence>
<organism evidence="13 14">
    <name type="scientific">Symbiodinium natans</name>
    <dbReference type="NCBI Taxonomy" id="878477"/>
    <lineage>
        <taxon>Eukaryota</taxon>
        <taxon>Sar</taxon>
        <taxon>Alveolata</taxon>
        <taxon>Dinophyceae</taxon>
        <taxon>Suessiales</taxon>
        <taxon>Symbiodiniaceae</taxon>
        <taxon>Symbiodinium</taxon>
    </lineage>
</organism>
<dbReference type="InterPro" id="IPR000387">
    <property type="entry name" value="Tyr_Pase_dom"/>
</dbReference>
<evidence type="ECO:0000259" key="11">
    <source>
        <dbReference type="PROSITE" id="PS50056"/>
    </source>
</evidence>
<dbReference type="Gene3D" id="3.90.190.10">
    <property type="entry name" value="Protein tyrosine phosphatase superfamily"/>
    <property type="match status" value="1"/>
</dbReference>
<feature type="domain" description="Tyrosine-protein phosphatase" evidence="10">
    <location>
        <begin position="126"/>
        <end position="281"/>
    </location>
</feature>
<keyword evidence="4" id="KW-0418">Kinase</keyword>
<dbReference type="InterPro" id="IPR050205">
    <property type="entry name" value="CDPK_Ser/Thr_kinases"/>
</dbReference>
<dbReference type="PROSITE" id="PS00107">
    <property type="entry name" value="PROTEIN_KINASE_ATP"/>
    <property type="match status" value="1"/>
</dbReference>
<dbReference type="InterPro" id="IPR000340">
    <property type="entry name" value="Dual-sp_phosphatase_cat-dom"/>
</dbReference>
<dbReference type="InterPro" id="IPR017441">
    <property type="entry name" value="Protein_kinase_ATP_BS"/>
</dbReference>
<evidence type="ECO:0000259" key="12">
    <source>
        <dbReference type="PROSITE" id="PS51371"/>
    </source>
</evidence>
<feature type="region of interest" description="Disordered" evidence="8">
    <location>
        <begin position="33"/>
        <end position="56"/>
    </location>
</feature>
<dbReference type="PROSITE" id="PS50056">
    <property type="entry name" value="TYR_PHOSPHATASE_2"/>
    <property type="match status" value="1"/>
</dbReference>
<protein>
    <submittedName>
        <fullName evidence="13">CPK1 protein</fullName>
    </submittedName>
</protein>
<dbReference type="Gene3D" id="1.10.510.10">
    <property type="entry name" value="Transferase(Phosphotransferase) domain 1"/>
    <property type="match status" value="1"/>
</dbReference>